<evidence type="ECO:0000313" key="3">
    <source>
        <dbReference type="Proteomes" id="UP000636709"/>
    </source>
</evidence>
<dbReference type="Proteomes" id="UP000636709">
    <property type="component" value="Unassembled WGS sequence"/>
</dbReference>
<dbReference type="PANTHER" id="PTHR34145">
    <property type="entry name" value="OS02G0105600 PROTEIN"/>
    <property type="match status" value="1"/>
</dbReference>
<feature type="domain" description="At1g61320/AtMIF1 LRR" evidence="1">
    <location>
        <begin position="47"/>
        <end position="360"/>
    </location>
</feature>
<evidence type="ECO:0000313" key="2">
    <source>
        <dbReference type="EMBL" id="KAF8668413.1"/>
    </source>
</evidence>
<dbReference type="AlphaFoldDB" id="A0A835AU64"/>
<dbReference type="InterPro" id="IPR055357">
    <property type="entry name" value="LRR_At1g61320_AtMIF1"/>
</dbReference>
<reference evidence="2" key="1">
    <citation type="submission" date="2020-07" db="EMBL/GenBank/DDBJ databases">
        <title>Genome sequence and genetic diversity analysis of an under-domesticated orphan crop, white fonio (Digitaria exilis).</title>
        <authorList>
            <person name="Bennetzen J.L."/>
            <person name="Chen S."/>
            <person name="Ma X."/>
            <person name="Wang X."/>
            <person name="Yssel A.E.J."/>
            <person name="Chaluvadi S.R."/>
            <person name="Johnson M."/>
            <person name="Gangashetty P."/>
            <person name="Hamidou F."/>
            <person name="Sanogo M.D."/>
            <person name="Zwaenepoel A."/>
            <person name="Wallace J."/>
            <person name="Van De Peer Y."/>
            <person name="Van Deynze A."/>
        </authorList>
    </citation>
    <scope>NUCLEOTIDE SEQUENCE</scope>
    <source>
        <tissue evidence="2">Leaves</tissue>
    </source>
</reference>
<dbReference type="InterPro" id="IPR053772">
    <property type="entry name" value="At1g61320/At1g61330-like"/>
</dbReference>
<gene>
    <name evidence="2" type="ORF">HU200_052221</name>
</gene>
<evidence type="ECO:0000259" key="1">
    <source>
        <dbReference type="Pfam" id="PF23622"/>
    </source>
</evidence>
<dbReference type="Pfam" id="PF23622">
    <property type="entry name" value="LRR_At1g61320_AtMIF1"/>
    <property type="match status" value="1"/>
</dbReference>
<dbReference type="Gene3D" id="3.80.10.10">
    <property type="entry name" value="Ribonuclease Inhibitor"/>
    <property type="match status" value="1"/>
</dbReference>
<dbReference type="EMBL" id="JACEFO010002276">
    <property type="protein sequence ID" value="KAF8668413.1"/>
    <property type="molecule type" value="Genomic_DNA"/>
</dbReference>
<proteinExistence type="predicted"/>
<dbReference type="OrthoDB" id="673865at2759"/>
<organism evidence="2 3">
    <name type="scientific">Digitaria exilis</name>
    <dbReference type="NCBI Taxonomy" id="1010633"/>
    <lineage>
        <taxon>Eukaryota</taxon>
        <taxon>Viridiplantae</taxon>
        <taxon>Streptophyta</taxon>
        <taxon>Embryophyta</taxon>
        <taxon>Tracheophyta</taxon>
        <taxon>Spermatophyta</taxon>
        <taxon>Magnoliopsida</taxon>
        <taxon>Liliopsida</taxon>
        <taxon>Poales</taxon>
        <taxon>Poaceae</taxon>
        <taxon>PACMAD clade</taxon>
        <taxon>Panicoideae</taxon>
        <taxon>Panicodae</taxon>
        <taxon>Paniceae</taxon>
        <taxon>Anthephorinae</taxon>
        <taxon>Digitaria</taxon>
    </lineage>
</organism>
<dbReference type="SUPFAM" id="SSF52058">
    <property type="entry name" value="L domain-like"/>
    <property type="match status" value="1"/>
</dbReference>
<name>A0A835AU64_9POAL</name>
<comment type="caution">
    <text evidence="2">The sequence shown here is derived from an EMBL/GenBank/DDBJ whole genome shotgun (WGS) entry which is preliminary data.</text>
</comment>
<dbReference type="PANTHER" id="PTHR34145:SF52">
    <property type="entry name" value="OS02G0105800 PROTEIN"/>
    <property type="match status" value="1"/>
</dbReference>
<accession>A0A835AU64</accession>
<keyword evidence="3" id="KW-1185">Reference proteome</keyword>
<dbReference type="InterPro" id="IPR032675">
    <property type="entry name" value="LRR_dom_sf"/>
</dbReference>
<sequence>MLLMQDIWHHIHSLMPMRDAARVACLSRAFLHSWRCHPNLSLSWDTNHSGRLKVLELELDGISCRYLDSWLHIAVTAGIEELTLMPFRCKYNVTSSLFFDGVKKSIRYLELGFCTFRPTAELAPLRSLTSLHLCTVRITGDELECLLSKALALEQLVIVEGKEIILVKIPCVLQQLSYLEVYGCWRLQAVESKAPNLSSCFLSGEIRKVSLGETSRIKNLTLFRPNSVYYARAELSCTMPNLETLVLYSDEEVNTPILATKFLHLKHLFIDVVSGLSFSPSYDYFSLVSFLLASPSLETLYLNVTQQRMKHESVVGGSSHLRQMPEHQHCRLKSVKIIGFSSAKSLVELVCFILKNAVSL</sequence>
<protein>
    <recommendedName>
        <fullName evidence="1">At1g61320/AtMIF1 LRR domain-containing protein</fullName>
    </recommendedName>
</protein>